<reference evidence="2 4" key="1">
    <citation type="submission" date="2019-03" db="EMBL/GenBank/DDBJ databases">
        <title>Single cell metagenomics reveals metabolic interactions within the superorganism composed of flagellate Streblomastix strix and complex community of Bacteroidetes bacteria on its surface.</title>
        <authorList>
            <person name="Treitli S.C."/>
            <person name="Kolisko M."/>
            <person name="Husnik F."/>
            <person name="Keeling P."/>
            <person name="Hampl V."/>
        </authorList>
    </citation>
    <scope>NUCLEOTIDE SEQUENCE [LARGE SCALE GENOMIC DNA]</scope>
    <source>
        <strain evidence="2">ST1C</strain>
    </source>
</reference>
<dbReference type="EMBL" id="SNRW01004579">
    <property type="protein sequence ID" value="KAA6386943.1"/>
    <property type="molecule type" value="Genomic_DNA"/>
</dbReference>
<evidence type="ECO:0000256" key="1">
    <source>
        <dbReference type="SAM" id="MobiDB-lite"/>
    </source>
</evidence>
<dbReference type="AlphaFoldDB" id="A0A5J4VX82"/>
<protein>
    <submittedName>
        <fullName evidence="2">Uncharacterized protein</fullName>
    </submittedName>
</protein>
<feature type="region of interest" description="Disordered" evidence="1">
    <location>
        <begin position="333"/>
        <end position="355"/>
    </location>
</feature>
<organism evidence="2 4">
    <name type="scientific">Streblomastix strix</name>
    <dbReference type="NCBI Taxonomy" id="222440"/>
    <lineage>
        <taxon>Eukaryota</taxon>
        <taxon>Metamonada</taxon>
        <taxon>Preaxostyla</taxon>
        <taxon>Oxymonadida</taxon>
        <taxon>Streblomastigidae</taxon>
        <taxon>Streblomastix</taxon>
    </lineage>
</organism>
<evidence type="ECO:0000313" key="4">
    <source>
        <dbReference type="Proteomes" id="UP000324800"/>
    </source>
</evidence>
<proteinExistence type="predicted"/>
<comment type="caution">
    <text evidence="2">The sequence shown here is derived from an EMBL/GenBank/DDBJ whole genome shotgun (WGS) entry which is preliminary data.</text>
</comment>
<gene>
    <name evidence="2" type="ORF">EZS28_017527</name>
    <name evidence="3" type="ORF">EZS28_017530</name>
</gene>
<dbReference type="EMBL" id="SNRW01004579">
    <property type="protein sequence ID" value="KAA6386946.1"/>
    <property type="molecule type" value="Genomic_DNA"/>
</dbReference>
<sequence length="367" mass="41858">MQAIEQPQLTFVKAFRWNIQMGPLDPEQMIASPEDLLSNAIIAALALLAGLSGQKASQIEFYSEASSEEWVVEARQRVRSIMDLKKRGGPPKLNNVPAQLKLAFDHELANLDTKLLQQYKLLQGTLTVVVKRDWISTLKFNLHMFLCIKDKIYMENMILALMVRIEQEYLLMTQPSPVIIPGYYNWMLRSMGEQFQTEEAHLVSVDTLLTRIVGITGKLDQELKKLTAQQVIDMIRSKPEIMLPEWAQDLARKSTIETQLTALLPLLSQLQQYSLNPYALLNPFQNQIPQQQTQGQQPPQYSFQCSGQQMQYLIYLIQFPVIPLLNPILPTVNPQQTTSNSRLPSNKNVGDQQNPIQPFQQVDQAVI</sequence>
<dbReference type="Proteomes" id="UP000324800">
    <property type="component" value="Unassembled WGS sequence"/>
</dbReference>
<name>A0A5J4VX82_9EUKA</name>
<accession>A0A5J4VX82</accession>
<evidence type="ECO:0000313" key="2">
    <source>
        <dbReference type="EMBL" id="KAA6386943.1"/>
    </source>
</evidence>
<evidence type="ECO:0000313" key="3">
    <source>
        <dbReference type="EMBL" id="KAA6386946.1"/>
    </source>
</evidence>